<geneLocation type="plasmid" evidence="1">
    <name>unnamed5</name>
</geneLocation>
<dbReference type="GO" id="GO:0032259">
    <property type="term" value="P:methylation"/>
    <property type="evidence" value="ECO:0007669"/>
    <property type="project" value="UniProtKB-KW"/>
</dbReference>
<dbReference type="CDD" id="cd02440">
    <property type="entry name" value="AdoMet_MTases"/>
    <property type="match status" value="1"/>
</dbReference>
<protein>
    <submittedName>
        <fullName evidence="1">Class I SAM-dependent methyltransferase</fullName>
    </submittedName>
</protein>
<accession>A0AAU7S6Q0</accession>
<gene>
    <name evidence="1" type="ORF">ABM479_35425</name>
</gene>
<sequence length="221" mass="24318">MSEIRELLSAKRSQIVADIGCFGWNLAKLCHEHQHSYIGIDRVEPPGRPTGASFHTMDGHKIHLEDDSADLTIASHVIEHLLDPVGFAVELARITRPGGRIYIEAPSELSAFKKSDDDVEAHGFDSFWDDPTHIRPFPPGALYRLAISIGAVPEILRRDIAGTIPVVCLLARVPFSGSIGSRYVSFKDVAPGLVNAYKAIWPERPLSKDDTGYLQIQPSLS</sequence>
<keyword evidence="1" id="KW-0489">Methyltransferase</keyword>
<dbReference type="Pfam" id="PF13489">
    <property type="entry name" value="Methyltransf_23"/>
    <property type="match status" value="1"/>
</dbReference>
<reference evidence="1" key="1">
    <citation type="submission" date="2024-06" db="EMBL/GenBank/DDBJ databases">
        <authorList>
            <person name="Li T."/>
            <person name="Gao R."/>
        </authorList>
    </citation>
    <scope>NUCLEOTIDE SEQUENCE</scope>
    <source>
        <strain evidence="1">ZPR3</strain>
        <plasmid evidence="1">unnamed5</plasmid>
    </source>
</reference>
<organism evidence="1">
    <name type="scientific">Rhizobium sp. ZPR3</name>
    <dbReference type="NCBI Taxonomy" id="3158967"/>
    <lineage>
        <taxon>Bacteria</taxon>
        <taxon>Pseudomonadati</taxon>
        <taxon>Pseudomonadota</taxon>
        <taxon>Alphaproteobacteria</taxon>
        <taxon>Hyphomicrobiales</taxon>
        <taxon>Rhizobiaceae</taxon>
        <taxon>Rhizobium/Agrobacterium group</taxon>
        <taxon>Rhizobium</taxon>
    </lineage>
</organism>
<keyword evidence="1" id="KW-0614">Plasmid</keyword>
<proteinExistence type="predicted"/>
<evidence type="ECO:0000313" key="1">
    <source>
        <dbReference type="EMBL" id="XBT98136.1"/>
    </source>
</evidence>
<dbReference type="EMBL" id="CP157965">
    <property type="protein sequence ID" value="XBT98136.1"/>
    <property type="molecule type" value="Genomic_DNA"/>
</dbReference>
<name>A0AAU7S6Q0_9HYPH</name>
<dbReference type="SUPFAM" id="SSF53335">
    <property type="entry name" value="S-adenosyl-L-methionine-dependent methyltransferases"/>
    <property type="match status" value="1"/>
</dbReference>
<dbReference type="Gene3D" id="3.40.50.150">
    <property type="entry name" value="Vaccinia Virus protein VP39"/>
    <property type="match status" value="1"/>
</dbReference>
<dbReference type="InterPro" id="IPR029063">
    <property type="entry name" value="SAM-dependent_MTases_sf"/>
</dbReference>
<keyword evidence="1" id="KW-0808">Transferase</keyword>
<dbReference type="GO" id="GO:0008168">
    <property type="term" value="F:methyltransferase activity"/>
    <property type="evidence" value="ECO:0007669"/>
    <property type="project" value="UniProtKB-KW"/>
</dbReference>
<dbReference type="AlphaFoldDB" id="A0AAU7S6Q0"/>
<dbReference type="RefSeq" id="WP_349963431.1">
    <property type="nucleotide sequence ID" value="NZ_CP157965.1"/>
</dbReference>